<evidence type="ECO:0000313" key="2">
    <source>
        <dbReference type="EMBL" id="WPB54047.1"/>
    </source>
</evidence>
<proteinExistence type="predicted"/>
<evidence type="ECO:0000313" key="3">
    <source>
        <dbReference type="Proteomes" id="UP001303601"/>
    </source>
</evidence>
<evidence type="ECO:0008006" key="4">
    <source>
        <dbReference type="Google" id="ProtNLM"/>
    </source>
</evidence>
<dbReference type="NCBIfam" id="NF045833">
    <property type="entry name" value="P80_membrane"/>
    <property type="match status" value="1"/>
</dbReference>
<accession>A0ABZ0PAK3</accession>
<gene>
    <name evidence="2" type="ORF">R9B83_00515</name>
</gene>
<reference evidence="2" key="1">
    <citation type="submission" date="2023-11" db="EMBL/GenBank/DDBJ databases">
        <title>Completed genome sequence of Mycoplasma equirhinis type strain M432/72.</title>
        <authorList>
            <person name="Spergser J."/>
        </authorList>
    </citation>
    <scope>NUCLEOTIDE SEQUENCE [LARGE SCALE GENOMIC DNA]</scope>
    <source>
        <strain evidence="2">M432/72</strain>
    </source>
</reference>
<protein>
    <recommendedName>
        <fullName evidence="4">Membrane protein P80</fullName>
    </recommendedName>
</protein>
<feature type="transmembrane region" description="Helical" evidence="1">
    <location>
        <begin position="20"/>
        <end position="43"/>
    </location>
</feature>
<evidence type="ECO:0000256" key="1">
    <source>
        <dbReference type="SAM" id="Phobius"/>
    </source>
</evidence>
<keyword evidence="1" id="KW-1133">Transmembrane helix</keyword>
<dbReference type="EMBL" id="CP137845">
    <property type="protein sequence ID" value="WPB54047.1"/>
    <property type="molecule type" value="Genomic_DNA"/>
</dbReference>
<dbReference type="Proteomes" id="UP001303601">
    <property type="component" value="Chromosome"/>
</dbReference>
<keyword evidence="1" id="KW-0472">Membrane</keyword>
<sequence>MSKKNAKIETTEQKTKRKKVLWGSFWATTLAATVATGIAVPLVQAKKALPKPTPLLQDNDSIFSFTDPNGKTYKHTWGEIKKQAEKASPGKNIAEGVAKHLTKFLYEKEYEASLWYEAVYNADKAKEDERKLSLPSVDEIKEDETKKINDLEKKYQEQYGLEKKWNEKFLERLASSEYGNAKSKKEAIENKVVSRLNNEAFRRFNTEVNTDFSYSELKNGIIANKDVYYTYKGKKVEVAKKGDKIILEFAKENENYVLPKETDVEIKTNPKDEVKIPMFVSKTFIKELRNPSRYIAPWIKRKQAIVSTFNLAAHPDLKDSKKPWTVTKAEIIKLLKFSAYPQENDKVKLALGIDMLTEFKGLSVLLEKSEITKKEEIEAQNNKAMLEYVSSSAELAGKYGSNGFENITSQIKSKETDVFVPLVSMLLGSSTSAGDKKIFKFEKKDNLFSELKTKLVALFGENEFKDKNGASKKFKEILNVGSTELEKTFDSDLYASYNAAIEKYINDLTDKDFNDPFGLTFRDVFGDSTKNYRVATIIESKQNKILVTPKGIQIKNLFELSSEDVVKRLILNDLAIQSKAKYNSTLLSQLFNLSEIFSDILTKDYMVEDLLKNEEFKTHLKKQEYKTLEDKNKTFDDADIALAAKYEKNLAETLKFSLIQGKASKIKEYVSAQINSGLYSDYKYDSATNKFTLEPHNDKEIVSYLFEVLVDYIKNI</sequence>
<organism evidence="2 3">
    <name type="scientific">Metamycoplasma equirhinis</name>
    <dbReference type="NCBI Taxonomy" id="92402"/>
    <lineage>
        <taxon>Bacteria</taxon>
        <taxon>Bacillati</taxon>
        <taxon>Mycoplasmatota</taxon>
        <taxon>Mycoplasmoidales</taxon>
        <taxon>Metamycoplasmataceae</taxon>
        <taxon>Metamycoplasma</taxon>
    </lineage>
</organism>
<dbReference type="RefSeq" id="WP_140031432.1">
    <property type="nucleotide sequence ID" value="NZ_CP137845.1"/>
</dbReference>
<dbReference type="GeneID" id="94493348"/>
<keyword evidence="1" id="KW-0812">Transmembrane</keyword>
<keyword evidence="3" id="KW-1185">Reference proteome</keyword>
<name>A0ABZ0PAK3_9BACT</name>